<dbReference type="PROSITE" id="PS00108">
    <property type="entry name" value="PROTEIN_KINASE_ST"/>
    <property type="match status" value="1"/>
</dbReference>
<dbReference type="Gene3D" id="1.10.510.10">
    <property type="entry name" value="Transferase(Phosphotransferase) domain 1"/>
    <property type="match status" value="1"/>
</dbReference>
<sequence length="201" mass="22784">EVEVLAKLRHPNLLLFMGYCVEPPLICTEFMRRGSLHTILKSGNVLEPARNHAVAIAVARGMSYLHSRSPPILHLDLKSPNILVDEKWRVKIADFGLARMRQTTQVSAKSEFHGTPEWMAPEMLRAEDFDERADSYSFGVVLWELLTARKPWMDLHPMQIVAVVGYSERKLELPPEGVPAADHDFTILLSDLFRACAQKDP</sequence>
<organism evidence="4 5">
    <name type="scientific">Ostreococcus lucimarinus (strain CCE9901)</name>
    <dbReference type="NCBI Taxonomy" id="436017"/>
    <lineage>
        <taxon>Eukaryota</taxon>
        <taxon>Viridiplantae</taxon>
        <taxon>Chlorophyta</taxon>
        <taxon>Mamiellophyceae</taxon>
        <taxon>Mamiellales</taxon>
        <taxon>Bathycoccaceae</taxon>
        <taxon>Ostreococcus</taxon>
    </lineage>
</organism>
<name>A4RXJ0_OSTLU</name>
<dbReference type="OMA" id="ERADSYS"/>
<reference evidence="4 5" key="1">
    <citation type="journal article" date="2007" name="Proc. Natl. Acad. Sci. U.S.A.">
        <title>The tiny eukaryote Ostreococcus provides genomic insights into the paradox of plankton speciation.</title>
        <authorList>
            <person name="Palenik B."/>
            <person name="Grimwood J."/>
            <person name="Aerts A."/>
            <person name="Rouze P."/>
            <person name="Salamov A."/>
            <person name="Putnam N."/>
            <person name="Dupont C."/>
            <person name="Jorgensen R."/>
            <person name="Derelle E."/>
            <person name="Rombauts S."/>
            <person name="Zhou K."/>
            <person name="Otillar R."/>
            <person name="Merchant S.S."/>
            <person name="Podell S."/>
            <person name="Gaasterland T."/>
            <person name="Napoli C."/>
            <person name="Gendler K."/>
            <person name="Manuell A."/>
            <person name="Tai V."/>
            <person name="Vallon O."/>
            <person name="Piganeau G."/>
            <person name="Jancek S."/>
            <person name="Heijde M."/>
            <person name="Jabbari K."/>
            <person name="Bowler C."/>
            <person name="Lohr M."/>
            <person name="Robbens S."/>
            <person name="Werner G."/>
            <person name="Dubchak I."/>
            <person name="Pazour G.J."/>
            <person name="Ren Q."/>
            <person name="Paulsen I."/>
            <person name="Delwiche C."/>
            <person name="Schmutz J."/>
            <person name="Rokhsar D."/>
            <person name="Van de Peer Y."/>
            <person name="Moreau H."/>
            <person name="Grigoriev I.V."/>
        </authorList>
    </citation>
    <scope>NUCLEOTIDE SEQUENCE [LARGE SCALE GENOMIC DNA]</scope>
    <source>
        <strain evidence="4 5">CCE9901</strain>
    </source>
</reference>
<dbReference type="InterPro" id="IPR008271">
    <property type="entry name" value="Ser/Thr_kinase_AS"/>
</dbReference>
<dbReference type="HOGENOM" id="CLU_000288_7_35_1"/>
<evidence type="ECO:0000256" key="2">
    <source>
        <dbReference type="ARBA" id="ARBA00022840"/>
    </source>
</evidence>
<dbReference type="PANTHER" id="PTHR44329:SF298">
    <property type="entry name" value="MIXED LINEAGE KINASE DOMAIN-LIKE PROTEIN"/>
    <property type="match status" value="1"/>
</dbReference>
<keyword evidence="5" id="KW-1185">Reference proteome</keyword>
<keyword evidence="2" id="KW-0067">ATP-binding</keyword>
<dbReference type="GO" id="GO:0005524">
    <property type="term" value="F:ATP binding"/>
    <property type="evidence" value="ECO:0007669"/>
    <property type="project" value="UniProtKB-KW"/>
</dbReference>
<dbReference type="PANTHER" id="PTHR44329">
    <property type="entry name" value="SERINE/THREONINE-PROTEIN KINASE TNNI3K-RELATED"/>
    <property type="match status" value="1"/>
</dbReference>
<protein>
    <recommendedName>
        <fullName evidence="3">Protein kinase domain-containing protein</fullName>
    </recommendedName>
</protein>
<dbReference type="KEGG" id="olu:OSTLU_7730"/>
<dbReference type="PROSITE" id="PS50011">
    <property type="entry name" value="PROTEIN_KINASE_DOM"/>
    <property type="match status" value="1"/>
</dbReference>
<dbReference type="Proteomes" id="UP000001568">
    <property type="component" value="Chromosome 5"/>
</dbReference>
<dbReference type="eggNOG" id="KOG0192">
    <property type="taxonomic scope" value="Eukaryota"/>
</dbReference>
<dbReference type="SUPFAM" id="SSF56112">
    <property type="entry name" value="Protein kinase-like (PK-like)"/>
    <property type="match status" value="1"/>
</dbReference>
<dbReference type="InterPro" id="IPR051681">
    <property type="entry name" value="Ser/Thr_Kinases-Pseudokinases"/>
</dbReference>
<feature type="non-terminal residue" evidence="4">
    <location>
        <position position="201"/>
    </location>
</feature>
<evidence type="ECO:0000256" key="1">
    <source>
        <dbReference type="ARBA" id="ARBA00022741"/>
    </source>
</evidence>
<feature type="domain" description="Protein kinase" evidence="3">
    <location>
        <begin position="1"/>
        <end position="201"/>
    </location>
</feature>
<feature type="non-terminal residue" evidence="4">
    <location>
        <position position="1"/>
    </location>
</feature>
<dbReference type="Pfam" id="PF07714">
    <property type="entry name" value="PK_Tyr_Ser-Thr"/>
    <property type="match status" value="1"/>
</dbReference>
<dbReference type="PRINTS" id="PR00109">
    <property type="entry name" value="TYRKINASE"/>
</dbReference>
<proteinExistence type="predicted"/>
<dbReference type="OrthoDB" id="498515at2759"/>
<dbReference type="Gramene" id="ABO96053">
    <property type="protein sequence ID" value="ABO96053"/>
    <property type="gene ID" value="OSTLU_7730"/>
</dbReference>
<dbReference type="InterPro" id="IPR000719">
    <property type="entry name" value="Prot_kinase_dom"/>
</dbReference>
<dbReference type="RefSeq" id="XP_001417760.1">
    <property type="nucleotide sequence ID" value="XM_001417723.1"/>
</dbReference>
<evidence type="ECO:0000313" key="5">
    <source>
        <dbReference type="Proteomes" id="UP000001568"/>
    </source>
</evidence>
<dbReference type="InterPro" id="IPR001245">
    <property type="entry name" value="Ser-Thr/Tyr_kinase_cat_dom"/>
</dbReference>
<dbReference type="STRING" id="436017.A4RXJ0"/>
<dbReference type="InterPro" id="IPR011009">
    <property type="entry name" value="Kinase-like_dom_sf"/>
</dbReference>
<gene>
    <name evidence="4" type="ORF">OSTLU_7730</name>
</gene>
<evidence type="ECO:0000259" key="3">
    <source>
        <dbReference type="PROSITE" id="PS50011"/>
    </source>
</evidence>
<accession>A4RXJ0</accession>
<dbReference type="GO" id="GO:0004674">
    <property type="term" value="F:protein serine/threonine kinase activity"/>
    <property type="evidence" value="ECO:0007669"/>
    <property type="project" value="TreeGrafter"/>
</dbReference>
<keyword evidence="1" id="KW-0547">Nucleotide-binding</keyword>
<dbReference type="EMBL" id="CP000585">
    <property type="protein sequence ID" value="ABO96053.1"/>
    <property type="molecule type" value="Genomic_DNA"/>
</dbReference>
<evidence type="ECO:0000313" key="4">
    <source>
        <dbReference type="EMBL" id="ABO96053.1"/>
    </source>
</evidence>
<dbReference type="SMART" id="SM00220">
    <property type="entry name" value="S_TKc"/>
    <property type="match status" value="1"/>
</dbReference>
<dbReference type="AlphaFoldDB" id="A4RXJ0"/>
<dbReference type="GeneID" id="5001833"/>